<dbReference type="Proteomes" id="UP000269493">
    <property type="component" value="Unassembled WGS sequence"/>
</dbReference>
<comment type="caution">
    <text evidence="1">The sequence shown here is derived from an EMBL/GenBank/DDBJ whole genome shotgun (WGS) entry which is preliminary data.</text>
</comment>
<proteinExistence type="predicted"/>
<sequence>MAKSFVFTYLLEILTQREIQYTQIFCLNFLTTLFCRKI</sequence>
<gene>
    <name evidence="1" type="ORF">BC742_1939</name>
</gene>
<accession>A0A495VNK1</accession>
<protein>
    <submittedName>
        <fullName evidence="1">Uncharacterized protein</fullName>
    </submittedName>
</protein>
<evidence type="ECO:0000313" key="2">
    <source>
        <dbReference type="Proteomes" id="UP000269493"/>
    </source>
</evidence>
<dbReference type="AlphaFoldDB" id="A0A495VNK1"/>
<dbReference type="EMBL" id="RBXN01000006">
    <property type="protein sequence ID" value="RKT50979.1"/>
    <property type="molecule type" value="Genomic_DNA"/>
</dbReference>
<evidence type="ECO:0000313" key="1">
    <source>
        <dbReference type="EMBL" id="RKT50979.1"/>
    </source>
</evidence>
<reference evidence="1 2" key="1">
    <citation type="submission" date="2018-10" db="EMBL/GenBank/DDBJ databases">
        <title>Genomic Encyclopedia of Archaeal and Bacterial Type Strains, Phase II (KMG-II): from individual species to whole genera.</title>
        <authorList>
            <person name="Goeker M."/>
        </authorList>
    </citation>
    <scope>NUCLEOTIDE SEQUENCE [LARGE SCALE GENOMIC DNA]</scope>
    <source>
        <strain evidence="1 2">NSB1</strain>
    </source>
</reference>
<keyword evidence="2" id="KW-1185">Reference proteome</keyword>
<organism evidence="1 2">
    <name type="scientific">Coprobacter fastidiosus NSB1 = JCM 33896</name>
    <dbReference type="NCBI Taxonomy" id="1349822"/>
    <lineage>
        <taxon>Bacteria</taxon>
        <taxon>Pseudomonadati</taxon>
        <taxon>Bacteroidota</taxon>
        <taxon>Bacteroidia</taxon>
        <taxon>Bacteroidales</taxon>
        <taxon>Barnesiellaceae</taxon>
        <taxon>Coprobacter</taxon>
    </lineage>
</organism>
<name>A0A495VNK1_9BACT</name>